<evidence type="ECO:0000313" key="4">
    <source>
        <dbReference type="Proteomes" id="UP000663860"/>
    </source>
</evidence>
<protein>
    <recommendedName>
        <fullName evidence="5">Reverse transcriptase/retrotransposon-derived protein RNase H-like domain-containing protein</fullName>
    </recommendedName>
</protein>
<evidence type="ECO:0000313" key="3">
    <source>
        <dbReference type="EMBL" id="CAF1245574.1"/>
    </source>
</evidence>
<dbReference type="SUPFAM" id="SSF56672">
    <property type="entry name" value="DNA/RNA polymerases"/>
    <property type="match status" value="1"/>
</dbReference>
<dbReference type="InterPro" id="IPR041588">
    <property type="entry name" value="Integrase_H2C2"/>
</dbReference>
<evidence type="ECO:0000259" key="2">
    <source>
        <dbReference type="Pfam" id="PF17921"/>
    </source>
</evidence>
<dbReference type="Proteomes" id="UP000663860">
    <property type="component" value="Unassembled WGS sequence"/>
</dbReference>
<accession>A0A814ZNB5</accession>
<name>A0A814ZNB5_9BILA</name>
<comment type="caution">
    <text evidence="3">The sequence shown here is derived from an EMBL/GenBank/DDBJ whole genome shotgun (WGS) entry which is preliminary data.</text>
</comment>
<organism evidence="3 4">
    <name type="scientific">Adineta steineri</name>
    <dbReference type="NCBI Taxonomy" id="433720"/>
    <lineage>
        <taxon>Eukaryota</taxon>
        <taxon>Metazoa</taxon>
        <taxon>Spiralia</taxon>
        <taxon>Gnathifera</taxon>
        <taxon>Rotifera</taxon>
        <taxon>Eurotatoria</taxon>
        <taxon>Bdelloidea</taxon>
        <taxon>Adinetida</taxon>
        <taxon>Adinetidae</taxon>
        <taxon>Adineta</taxon>
    </lineage>
</organism>
<dbReference type="Pfam" id="PF17919">
    <property type="entry name" value="RT_RNaseH_2"/>
    <property type="match status" value="1"/>
</dbReference>
<dbReference type="InterPro" id="IPR041577">
    <property type="entry name" value="RT_RNaseH_2"/>
</dbReference>
<dbReference type="EMBL" id="CAJNOE010000498">
    <property type="protein sequence ID" value="CAF1245574.1"/>
    <property type="molecule type" value="Genomic_DNA"/>
</dbReference>
<reference evidence="3" key="1">
    <citation type="submission" date="2021-02" db="EMBL/GenBank/DDBJ databases">
        <authorList>
            <person name="Nowell W R."/>
        </authorList>
    </citation>
    <scope>NUCLEOTIDE SEQUENCE</scope>
</reference>
<dbReference type="AlphaFoldDB" id="A0A814ZNB5"/>
<dbReference type="InterPro" id="IPR043502">
    <property type="entry name" value="DNA/RNA_pol_sf"/>
</dbReference>
<feature type="domain" description="Integrase zinc-binding" evidence="2">
    <location>
        <begin position="196"/>
        <end position="248"/>
    </location>
</feature>
<sequence length="274" mass="31611">MIFTHTIICQLPTTRPYPQLAAPMHAVINNTRGHRHDFHWDSVYIDFFNKRRLTITTKPLILDFLNPNALRVLSTNASDIGVETVPLQECGYSFKIIYYFSHLPCPSQRKYATIERETLALGMTTSKLRPYLLPVYPMAYDQLQRLSAAVSVITRAHGKATNALSCPPSLTITPAISQSPSQQQNDDTQKIIYDTTKVLFAFYDHPSAGYCGRDCTFHKFKTTFDWSQMYETINLYIKSYHDYAQHNIRRLKPDEHLEPIAPPTEVFAMVEIWW</sequence>
<feature type="domain" description="Reverse transcriptase/retrotransposon-derived protein RNase H-like" evidence="1">
    <location>
        <begin position="40"/>
        <end position="133"/>
    </location>
</feature>
<proteinExistence type="predicted"/>
<gene>
    <name evidence="3" type="ORF">IZO911_LOCUS31048</name>
</gene>
<evidence type="ECO:0008006" key="5">
    <source>
        <dbReference type="Google" id="ProtNLM"/>
    </source>
</evidence>
<evidence type="ECO:0000259" key="1">
    <source>
        <dbReference type="Pfam" id="PF17919"/>
    </source>
</evidence>
<dbReference type="Pfam" id="PF17921">
    <property type="entry name" value="Integrase_H2C2"/>
    <property type="match status" value="1"/>
</dbReference>